<dbReference type="SUPFAM" id="SSF53448">
    <property type="entry name" value="Nucleotide-diphospho-sugar transferases"/>
    <property type="match status" value="1"/>
</dbReference>
<dbReference type="PANTHER" id="PTHR31646:SF1">
    <property type="entry name" value="ALPHA-1,2-MANNOSYLTRANSFERASE MNN2"/>
    <property type="match status" value="1"/>
</dbReference>
<organism evidence="10 11">
    <name type="scientific">Flaviflagellibacter deserti</name>
    <dbReference type="NCBI Taxonomy" id="2267266"/>
    <lineage>
        <taxon>Bacteria</taxon>
        <taxon>Pseudomonadati</taxon>
        <taxon>Pseudomonadota</taxon>
        <taxon>Alphaproteobacteria</taxon>
        <taxon>Hyphomicrobiales</taxon>
        <taxon>Flaviflagellibacter</taxon>
    </lineage>
</organism>
<evidence type="ECO:0000256" key="2">
    <source>
        <dbReference type="ARBA" id="ARBA00004606"/>
    </source>
</evidence>
<keyword evidence="3" id="KW-0808">Transferase</keyword>
<name>A0ABV9Z101_9HYPH</name>
<comment type="caution">
    <text evidence="10">The sequence shown here is derived from an EMBL/GenBank/DDBJ whole genome shotgun (WGS) entry which is preliminary data.</text>
</comment>
<dbReference type="RefSeq" id="WP_114956948.1">
    <property type="nucleotide sequence ID" value="NZ_JBHSJF010000005.1"/>
</dbReference>
<evidence type="ECO:0000256" key="1">
    <source>
        <dbReference type="ARBA" id="ARBA00004394"/>
    </source>
</evidence>
<gene>
    <name evidence="10" type="ORF">ACFPFW_05415</name>
</gene>
<dbReference type="PANTHER" id="PTHR31646">
    <property type="entry name" value="ALPHA-1,2-MANNOSYLTRANSFERASE MNN2"/>
    <property type="match status" value="1"/>
</dbReference>
<evidence type="ECO:0008006" key="12">
    <source>
        <dbReference type="Google" id="ProtNLM"/>
    </source>
</evidence>
<keyword evidence="4" id="KW-0812">Transmembrane</keyword>
<proteinExistence type="predicted"/>
<evidence type="ECO:0000313" key="11">
    <source>
        <dbReference type="Proteomes" id="UP001595796"/>
    </source>
</evidence>
<evidence type="ECO:0000313" key="10">
    <source>
        <dbReference type="EMBL" id="MFC5067452.1"/>
    </source>
</evidence>
<evidence type="ECO:0000256" key="4">
    <source>
        <dbReference type="ARBA" id="ARBA00022692"/>
    </source>
</evidence>
<keyword evidence="11" id="KW-1185">Reference proteome</keyword>
<evidence type="ECO:0000256" key="3">
    <source>
        <dbReference type="ARBA" id="ARBA00022679"/>
    </source>
</evidence>
<protein>
    <recommendedName>
        <fullName evidence="12">Glycosyl transferase</fullName>
    </recommendedName>
</protein>
<dbReference type="EMBL" id="JBHSJF010000005">
    <property type="protein sequence ID" value="MFC5067452.1"/>
    <property type="molecule type" value="Genomic_DNA"/>
</dbReference>
<accession>A0ABV9Z101</accession>
<dbReference type="Pfam" id="PF11051">
    <property type="entry name" value="Mannosyl_trans3"/>
    <property type="match status" value="1"/>
</dbReference>
<keyword evidence="5" id="KW-0735">Signal-anchor</keyword>
<sequence length="339" mass="38446">MVLKLSDTDIAALHAEQRAAIAWCGAPPEGMSGRGIVTGVYDAEFPSCWVLLNELVRLGVDLPVEAWHRPGEVSERHLALLSGLQLDLRLRIIEDDLDGPTERPFAIKPIAIQRSSFREVLWLDSDCFPIRDPSFLFDDPGYLDKGCLFWHDMMSIWQALRWRPNAPVWQVFNVPANDSQEFESGQLLIDKARCWPELCLTVHFNERRDVYYEYVFGDKDTFRLAWLHLAHMRNEPIEPVRYLGSAHVPYGFMPYGPFSMGALRPDFTFGGGTVVVHRDREGAALFNHRCIQKFSLGPNSFNRDVANEANYHAAIEDLRHLTGAQLPVQEKVHDGGGSS</sequence>
<evidence type="ECO:0000256" key="5">
    <source>
        <dbReference type="ARBA" id="ARBA00022968"/>
    </source>
</evidence>
<comment type="subcellular location">
    <subcellularLocation>
        <location evidence="9">Endomembrane system</location>
        <topology evidence="9">Single-pass membrane protein</topology>
    </subcellularLocation>
    <subcellularLocation>
        <location evidence="1">Golgi apparatus membrane</location>
    </subcellularLocation>
    <subcellularLocation>
        <location evidence="2">Membrane</location>
        <topology evidence="2">Single-pass type II membrane protein</topology>
    </subcellularLocation>
</comment>
<keyword evidence="8" id="KW-0472">Membrane</keyword>
<evidence type="ECO:0000256" key="9">
    <source>
        <dbReference type="ARBA" id="ARBA00037847"/>
    </source>
</evidence>
<dbReference type="Proteomes" id="UP001595796">
    <property type="component" value="Unassembled WGS sequence"/>
</dbReference>
<evidence type="ECO:0000256" key="7">
    <source>
        <dbReference type="ARBA" id="ARBA00023034"/>
    </source>
</evidence>
<keyword evidence="6" id="KW-1133">Transmembrane helix</keyword>
<dbReference type="InterPro" id="IPR022751">
    <property type="entry name" value="Alpha_mannosyltransferase"/>
</dbReference>
<keyword evidence="7" id="KW-0333">Golgi apparatus</keyword>
<dbReference type="InterPro" id="IPR029044">
    <property type="entry name" value="Nucleotide-diphossugar_trans"/>
</dbReference>
<evidence type="ECO:0000256" key="6">
    <source>
        <dbReference type="ARBA" id="ARBA00022989"/>
    </source>
</evidence>
<reference evidence="11" key="1">
    <citation type="journal article" date="2019" name="Int. J. Syst. Evol. Microbiol.">
        <title>The Global Catalogue of Microorganisms (GCM) 10K type strain sequencing project: providing services to taxonomists for standard genome sequencing and annotation.</title>
        <authorList>
            <consortium name="The Broad Institute Genomics Platform"/>
            <consortium name="The Broad Institute Genome Sequencing Center for Infectious Disease"/>
            <person name="Wu L."/>
            <person name="Ma J."/>
        </authorList>
    </citation>
    <scope>NUCLEOTIDE SEQUENCE [LARGE SCALE GENOMIC DNA]</scope>
    <source>
        <strain evidence="11">CGMCC 1.16444</strain>
    </source>
</reference>
<evidence type="ECO:0000256" key="8">
    <source>
        <dbReference type="ARBA" id="ARBA00023136"/>
    </source>
</evidence>